<dbReference type="GO" id="GO:0005730">
    <property type="term" value="C:nucleolus"/>
    <property type="evidence" value="ECO:0007669"/>
    <property type="project" value="UniProtKB-SubCell"/>
</dbReference>
<feature type="domain" description="Bms1-type G" evidence="6">
    <location>
        <begin position="81"/>
        <end position="249"/>
    </location>
</feature>
<dbReference type="PANTHER" id="PTHR12858:SF1">
    <property type="entry name" value="PRE-RRNA-PROCESSING PROTEIN TSR1 HOMOLOG"/>
    <property type="match status" value="1"/>
</dbReference>
<name>A0A1G4MDB0_LACFM</name>
<evidence type="ECO:0000256" key="2">
    <source>
        <dbReference type="ARBA" id="ARBA00022517"/>
    </source>
</evidence>
<keyword evidence="3" id="KW-0539">Nucleus</keyword>
<evidence type="ECO:0000313" key="8">
    <source>
        <dbReference type="Proteomes" id="UP000190831"/>
    </source>
</evidence>
<evidence type="ECO:0000313" key="7">
    <source>
        <dbReference type="EMBL" id="SCW01807.1"/>
    </source>
</evidence>
<comment type="subcellular location">
    <subcellularLocation>
        <location evidence="1">Nucleus</location>
        <location evidence="1">Nucleolus</location>
    </subcellularLocation>
</comment>
<dbReference type="Pfam" id="PF04950">
    <property type="entry name" value="RIBIOP_C"/>
    <property type="match status" value="1"/>
</dbReference>
<keyword evidence="8" id="KW-1185">Reference proteome</keyword>
<sequence>MAGHSHRSSMKNGHKPFKSKHSSKGAQKKMFKGRVEKEQKNGRTVKVISKLQRKNGAKQLRQQKMADTLEARKLFDGSSGAQKIVTVVPLTTDVDVEDVIKRLIAPDYLLEDDLMSWNIPMPSIMNLQIKKFRSKLKVIVPDMSNLINILDSTKVADFVVFALSGTSEVDPEFGEQIIRAVELQGIASCFGVVANLSQAHPKEKFQLDLKQSLVSYFKHFFPNEENIFNLEKPSEALNALRTLCQKFPRQVKWRDNRGYLVAESVDFIDGGEEEGVLAVEGTVRGVGLEANRLVHVPGLGDFQVAQIERISSSGRKTQKKTDSDDLDLDLNNVFYPDQNQDSLEEFAPQELEMADAYDENDDFKYDDLTAARYDDHGFLPGREQPQRNVNIPKGTSDYQARWYLDDVVEGSEEEADNEMQNLKGAHMQIDGEFSMDVDAVSSPQIEDDAQTDGPDDMFVDLSAEEEERQLKEYRAQEKDDLEFPDEIELEPSESAIEALKRYRGLKNLHNCVWDVDEYDPTAPPEWKRLLRIGNYKNTKNKVSKEAIRGAEVVAGDLVKVYIKFPRALLEKIVDPKQMVFAIYGLLKHEHKNALVNFSIQRWEEYEDPVPSEEPLVVQYGIRRYVINPLYSSTSHTPNNVHKFDKFLHQNSLSIATCIAPVDFTQSPALFFKQSNAKSSGLEFVGHGTFLNADHTRIISQRIILTGHPFRFHKRVVTVRYMFFRPDDVEWFKSIPLFTKSGRTGFIKESLGTHGYFKASFDGKLSAQDVVAMSLYKRVWPRPSFLYNMMEV</sequence>
<dbReference type="Proteomes" id="UP000190831">
    <property type="component" value="Chromosome E"/>
</dbReference>
<dbReference type="InterPro" id="IPR007034">
    <property type="entry name" value="BMS1_TSR1_C"/>
</dbReference>
<dbReference type="InterPro" id="IPR039761">
    <property type="entry name" value="Bms1/Tsr1"/>
</dbReference>
<evidence type="ECO:0000256" key="3">
    <source>
        <dbReference type="ARBA" id="ARBA00023242"/>
    </source>
</evidence>
<feature type="compositionally biased region" description="Basic residues" evidence="5">
    <location>
        <begin position="1"/>
        <end position="32"/>
    </location>
</feature>
<dbReference type="SMART" id="SM00785">
    <property type="entry name" value="AARP2CN"/>
    <property type="match status" value="1"/>
</dbReference>
<organism evidence="7 8">
    <name type="scientific">Lachancea fermentati</name>
    <name type="common">Zygosaccharomyces fermentati</name>
    <dbReference type="NCBI Taxonomy" id="4955"/>
    <lineage>
        <taxon>Eukaryota</taxon>
        <taxon>Fungi</taxon>
        <taxon>Dikarya</taxon>
        <taxon>Ascomycota</taxon>
        <taxon>Saccharomycotina</taxon>
        <taxon>Saccharomycetes</taxon>
        <taxon>Saccharomycetales</taxon>
        <taxon>Saccharomycetaceae</taxon>
        <taxon>Lachancea</taxon>
    </lineage>
</organism>
<dbReference type="InterPro" id="IPR030387">
    <property type="entry name" value="G_Bms1/Tsr1_dom"/>
</dbReference>
<dbReference type="GO" id="GO:0000462">
    <property type="term" value="P:maturation of SSU-rRNA from tricistronic rRNA transcript (SSU-rRNA, 5.8S rRNA, LSU-rRNA)"/>
    <property type="evidence" value="ECO:0007669"/>
    <property type="project" value="TreeGrafter"/>
</dbReference>
<dbReference type="PANTHER" id="PTHR12858">
    <property type="entry name" value="RIBOSOME BIOGENESIS PROTEIN"/>
    <property type="match status" value="1"/>
</dbReference>
<dbReference type="GO" id="GO:0005525">
    <property type="term" value="F:GTP binding"/>
    <property type="evidence" value="ECO:0007669"/>
    <property type="project" value="TreeGrafter"/>
</dbReference>
<evidence type="ECO:0000259" key="6">
    <source>
        <dbReference type="PROSITE" id="PS51714"/>
    </source>
</evidence>
<dbReference type="Pfam" id="PF22298">
    <property type="entry name" value="Tsr1_G-like"/>
    <property type="match status" value="1"/>
</dbReference>
<dbReference type="InterPro" id="IPR012948">
    <property type="entry name" value="AARP2CN"/>
</dbReference>
<proteinExistence type="inferred from homology"/>
<protein>
    <submittedName>
        <fullName evidence="7">LAFE_0E07690g1_1</fullName>
    </submittedName>
</protein>
<comment type="similarity">
    <text evidence="4">Belongs to the TRAFAC class translation factor GTPase superfamily. Bms1-like GTPase family. TSR1 subfamily.</text>
</comment>
<dbReference type="SMART" id="SM01362">
    <property type="entry name" value="DUF663"/>
    <property type="match status" value="1"/>
</dbReference>
<gene>
    <name evidence="7" type="ORF">LAFE_0E07690G</name>
</gene>
<dbReference type="GO" id="GO:0034511">
    <property type="term" value="F:U3 snoRNA binding"/>
    <property type="evidence" value="ECO:0007669"/>
    <property type="project" value="TreeGrafter"/>
</dbReference>
<reference evidence="8" key="1">
    <citation type="submission" date="2016-03" db="EMBL/GenBank/DDBJ databases">
        <authorList>
            <person name="Devillers H."/>
        </authorList>
    </citation>
    <scope>NUCLEOTIDE SEQUENCE [LARGE SCALE GENOMIC DNA]</scope>
</reference>
<dbReference type="EMBL" id="LT598488">
    <property type="protein sequence ID" value="SCW01807.1"/>
    <property type="molecule type" value="Genomic_DNA"/>
</dbReference>
<dbReference type="OMA" id="MNLPRFK"/>
<dbReference type="AlphaFoldDB" id="A0A1G4MDB0"/>
<dbReference type="PROSITE" id="PS51714">
    <property type="entry name" value="G_BMS1"/>
    <property type="match status" value="1"/>
</dbReference>
<dbReference type="OrthoDB" id="119302at2759"/>
<evidence type="ECO:0000256" key="5">
    <source>
        <dbReference type="SAM" id="MobiDB-lite"/>
    </source>
</evidence>
<accession>A0A1G4MDB0</accession>
<dbReference type="GO" id="GO:0030688">
    <property type="term" value="C:preribosome, small subunit precursor"/>
    <property type="evidence" value="ECO:0007669"/>
    <property type="project" value="TreeGrafter"/>
</dbReference>
<evidence type="ECO:0000256" key="1">
    <source>
        <dbReference type="ARBA" id="ARBA00004604"/>
    </source>
</evidence>
<dbReference type="STRING" id="4955.A0A1G4MDB0"/>
<dbReference type="GO" id="GO:0000479">
    <property type="term" value="P:endonucleolytic cleavage of tricistronic rRNA transcript (SSU-rRNA, 5.8S rRNA, LSU-rRNA)"/>
    <property type="evidence" value="ECO:0007669"/>
    <property type="project" value="TreeGrafter"/>
</dbReference>
<dbReference type="Pfam" id="PF08142">
    <property type="entry name" value="AARP2CN"/>
    <property type="match status" value="1"/>
</dbReference>
<keyword evidence="2" id="KW-0690">Ribosome biogenesis</keyword>
<dbReference type="GO" id="GO:0003924">
    <property type="term" value="F:GTPase activity"/>
    <property type="evidence" value="ECO:0007669"/>
    <property type="project" value="TreeGrafter"/>
</dbReference>
<evidence type="ECO:0000256" key="4">
    <source>
        <dbReference type="ARBA" id="ARBA00038288"/>
    </source>
</evidence>
<feature type="region of interest" description="Disordered" evidence="5">
    <location>
        <begin position="1"/>
        <end position="39"/>
    </location>
</feature>